<comment type="subcellular location">
    <subcellularLocation>
        <location evidence="1">Nucleus</location>
    </subcellularLocation>
</comment>
<dbReference type="Pfam" id="PF11894">
    <property type="entry name" value="Nup192"/>
    <property type="match status" value="1"/>
</dbReference>
<dbReference type="GO" id="GO:0017056">
    <property type="term" value="F:structural constituent of nuclear pore"/>
    <property type="evidence" value="ECO:0007669"/>
    <property type="project" value="TreeGrafter"/>
</dbReference>
<dbReference type="GO" id="GO:0044611">
    <property type="term" value="C:nuclear pore inner ring"/>
    <property type="evidence" value="ECO:0007669"/>
    <property type="project" value="TreeGrafter"/>
</dbReference>
<evidence type="ECO:0000313" key="6">
    <source>
        <dbReference type="Proteomes" id="UP000235672"/>
    </source>
</evidence>
<dbReference type="InterPro" id="IPR021827">
    <property type="entry name" value="Nup186/Nup192/Nup205"/>
</dbReference>
<dbReference type="Proteomes" id="UP000235672">
    <property type="component" value="Unassembled WGS sequence"/>
</dbReference>
<evidence type="ECO:0008006" key="7">
    <source>
        <dbReference type="Google" id="ProtNLM"/>
    </source>
</evidence>
<reference evidence="5 6" key="1">
    <citation type="submission" date="2016-05" db="EMBL/GenBank/DDBJ databases">
        <title>A degradative enzymes factory behind the ericoid mycorrhizal symbiosis.</title>
        <authorList>
            <consortium name="DOE Joint Genome Institute"/>
            <person name="Martino E."/>
            <person name="Morin E."/>
            <person name="Grelet G."/>
            <person name="Kuo A."/>
            <person name="Kohler A."/>
            <person name="Daghino S."/>
            <person name="Barry K."/>
            <person name="Choi C."/>
            <person name="Cichocki N."/>
            <person name="Clum A."/>
            <person name="Copeland A."/>
            <person name="Hainaut M."/>
            <person name="Haridas S."/>
            <person name="Labutti K."/>
            <person name="Lindquist E."/>
            <person name="Lipzen A."/>
            <person name="Khouja H.-R."/>
            <person name="Murat C."/>
            <person name="Ohm R."/>
            <person name="Olson A."/>
            <person name="Spatafora J."/>
            <person name="Veneault-Fourrey C."/>
            <person name="Henrissat B."/>
            <person name="Grigoriev I."/>
            <person name="Martin F."/>
            <person name="Perotto S."/>
        </authorList>
    </citation>
    <scope>NUCLEOTIDE SEQUENCE [LARGE SCALE GENOMIC DNA]</scope>
    <source>
        <strain evidence="5 6">UAMH 7357</strain>
    </source>
</reference>
<dbReference type="OrthoDB" id="2019644at2759"/>
<keyword evidence="4" id="KW-0539">Nucleus</keyword>
<keyword evidence="3" id="KW-0813">Transport</keyword>
<dbReference type="GO" id="GO:0006999">
    <property type="term" value="P:nuclear pore organization"/>
    <property type="evidence" value="ECO:0007669"/>
    <property type="project" value="TreeGrafter"/>
</dbReference>
<sequence>MAELHSLESLEALYADLVALSENKLSSLERLGVELDAHLGDFKNLLDKKPRNEQSRKSLASGKLDISGDEYTINEEFQQGALQLADELDLDELDAAGIFLEAQAETDASGRPALTNSIIRFHQRRKYLLDCISLVLQLSADVNQDDQLRADLQGIVNSIAEPGETRIRYTQRCLSCMSDIKAWLQRLAEKLSGASVLGQLQQAELLVMVEYQRNSLVKQHESLALILLYLIKESHSLVADFDQVLEIMRKADKYDNLLVHYFPPLAAFISRFGGVDGNLNDARALNEKVFRQEDEKPWTLPFVHAAFRAWWLAEYSGWYGENHDSAVPESQIQSESAERTQQFEAALKDGAFDFILSLSADVKPTDWYDPARHGLRQYLQRKAPVLISDSVPFSDVFHEVLMESVETFVESFITNLPDALRKLRQDEDEQRQVSPSHEHDPDLEKFVVIISYAYDGRPKAALEGFWDAPDGALIGFVHWTSRRASTPLVSAFCEMLQAISADDECATAAHHFLLDEGAQPSGKIRRTTSLTWTQIFKELTYYSSRIRDIPALTQGQTYRPGKPQADPFELEPEVPIMLECYLRLITRLCSESTEARTFLAQHQSFHITELLFQLASSAIPSRLRACAFTTLRSLLTQKTKEAGEYLWAALDVWISGGYSPGSAMPKASSSSLTTAAASMGGILKGLASGFEEPNAFVKLLHALVAPYHDDTGLSDDLPFPENLGISTRQPGIDPYIDFVLGQIFGPRASEDDEPIQQRLLQLSCLDFIATCLDTFNEDLVIFASQSNIVVDAAIRASSLQNYVLLHPFSRVMEWMFNDKVMAALFAAVHQDSADVARAEPDSPMILCLLRGIHVINSILELQPTYLDIMRPLIKSIPNYRRTPISNAAFGSFEDGVLNHLVIFSDLGRYCGSGHSELVLSSLELLEKLSTSPKLSPSPSSGVGRGSDKNKALAALDDDAETISKFLRSELESPLDINLGADSLPTYIIKVQILDFLNACLRAAPGQPTIAHLLLGFRCDKNSLSTAADGSFARSVSLFHAILNMVLNMPMSQDGLDNSLWLVTLNYKALQVLKQLWSSPISSLLTMTEMQAHDAFSLLFVKETIVEPGTLWDGLNVADPTFTSSPSATCLSDFLGRRSLVLQYLSAQLRQVARSHSPSLKERMFETLLGSTTVDGGEKFEHFTIFDLFDFMENEFDTPPKPPQLTWFKDVDVHACLEEYDDLSSAYDLTKAEELLLLRRAELVHSKRLENEQDKAIVNNEAQALLQWMAQDNQIKVLNTCRVKVLQSWVQLTLLMIESGDFDSTARTSFVLKCLQTIMPRTESDLDAGSEAMELARLAKALIFSLDFGSDSFKQGDIGDLVSDRLFHLFQVSLRAIITLGAKVELKAMYYDISYRYLAGMSDVTGISGVHRRHNIQTIKVAGDRLIEVVCDDAHAGEPTCRIAALLVLGALVKLGRQENSKYMIESLSRLNFVVILVDGIQHISNDLQETSVEDIGMQLSYCHAKLAVLLQVSQTRLGAVAVLNSGLFHSVKISGLFTTDPDLGVDIVGPDAVNKHYQLLIAVMRVICAAVLSRGSQNQQTLEQGRRFLSENRLSILAVLKKSAGLGNASGTSQQSIDDLSSSFMLLMTMTGFLDFEEQTHEKKQAKVFTAFA</sequence>
<evidence type="ECO:0000256" key="4">
    <source>
        <dbReference type="ARBA" id="ARBA00023242"/>
    </source>
</evidence>
<dbReference type="STRING" id="1745343.A0A2J6PET0"/>
<evidence type="ECO:0000313" key="5">
    <source>
        <dbReference type="EMBL" id="PMD12514.1"/>
    </source>
</evidence>
<organism evidence="5 6">
    <name type="scientific">Hyaloscypha hepaticicola</name>
    <dbReference type="NCBI Taxonomy" id="2082293"/>
    <lineage>
        <taxon>Eukaryota</taxon>
        <taxon>Fungi</taxon>
        <taxon>Dikarya</taxon>
        <taxon>Ascomycota</taxon>
        <taxon>Pezizomycotina</taxon>
        <taxon>Leotiomycetes</taxon>
        <taxon>Helotiales</taxon>
        <taxon>Hyaloscyphaceae</taxon>
        <taxon>Hyaloscypha</taxon>
    </lineage>
</organism>
<dbReference type="PANTHER" id="PTHR31344">
    <property type="entry name" value="NUCLEAR PORE COMPLEX PROTEIN NUP205"/>
    <property type="match status" value="1"/>
</dbReference>
<comment type="similarity">
    <text evidence="2">Belongs to the NUP186/NUP192/NUP205 family.</text>
</comment>
<accession>A0A2J6PET0</accession>
<gene>
    <name evidence="5" type="ORF">NA56DRAFT_613337</name>
</gene>
<protein>
    <recommendedName>
        <fullName evidence="7">Nuclear pore complex subunit Nup192</fullName>
    </recommendedName>
</protein>
<dbReference type="PANTHER" id="PTHR31344:SF0">
    <property type="entry name" value="NUCLEAR PORE COMPLEX PROTEIN NUP205"/>
    <property type="match status" value="1"/>
</dbReference>
<keyword evidence="6" id="KW-1185">Reference proteome</keyword>
<evidence type="ECO:0000256" key="1">
    <source>
        <dbReference type="ARBA" id="ARBA00004123"/>
    </source>
</evidence>
<proteinExistence type="inferred from homology"/>
<dbReference type="EMBL" id="KZ613548">
    <property type="protein sequence ID" value="PMD12514.1"/>
    <property type="molecule type" value="Genomic_DNA"/>
</dbReference>
<evidence type="ECO:0000256" key="3">
    <source>
        <dbReference type="ARBA" id="ARBA00022448"/>
    </source>
</evidence>
<evidence type="ECO:0000256" key="2">
    <source>
        <dbReference type="ARBA" id="ARBA00005892"/>
    </source>
</evidence>
<name>A0A2J6PET0_9HELO</name>